<evidence type="ECO:0000313" key="3">
    <source>
        <dbReference type="EMBL" id="GFG78564.1"/>
    </source>
</evidence>
<feature type="region of interest" description="Disordered" evidence="1">
    <location>
        <begin position="178"/>
        <end position="207"/>
    </location>
</feature>
<organism evidence="3 4">
    <name type="scientific">Mycobacterium paragordonae</name>
    <dbReference type="NCBI Taxonomy" id="1389713"/>
    <lineage>
        <taxon>Bacteria</taxon>
        <taxon>Bacillati</taxon>
        <taxon>Actinomycetota</taxon>
        <taxon>Actinomycetes</taxon>
        <taxon>Mycobacteriales</taxon>
        <taxon>Mycobacteriaceae</taxon>
        <taxon>Mycobacterium</taxon>
    </lineage>
</organism>
<protein>
    <recommendedName>
        <fullName evidence="2">4Fe-4S Wbl-type domain-containing protein</fullName>
    </recommendedName>
</protein>
<reference evidence="3 4" key="1">
    <citation type="journal article" date="2019" name="Emerg. Microbes Infect.">
        <title>Comprehensive subspecies identification of 175 nontuberculous mycobacteria species based on 7547 genomic profiles.</title>
        <authorList>
            <person name="Matsumoto Y."/>
            <person name="Kinjo T."/>
            <person name="Motooka D."/>
            <person name="Nabeya D."/>
            <person name="Jung N."/>
            <person name="Uechi K."/>
            <person name="Horii T."/>
            <person name="Iida T."/>
            <person name="Fujita J."/>
            <person name="Nakamura S."/>
        </authorList>
    </citation>
    <scope>NUCLEOTIDE SEQUENCE [LARGE SCALE GENOMIC DNA]</scope>
    <source>
        <strain evidence="3 4">JCM 18565</strain>
    </source>
</reference>
<dbReference type="Proteomes" id="UP000465240">
    <property type="component" value="Unassembled WGS sequence"/>
</dbReference>
<comment type="caution">
    <text evidence="3">The sequence shown here is derived from an EMBL/GenBank/DDBJ whole genome shotgun (WGS) entry which is preliminary data.</text>
</comment>
<proteinExistence type="predicted"/>
<evidence type="ECO:0000256" key="1">
    <source>
        <dbReference type="SAM" id="MobiDB-lite"/>
    </source>
</evidence>
<accession>A0ABQ1C2W2</accession>
<dbReference type="EMBL" id="BLKX01000001">
    <property type="protein sequence ID" value="GFG78564.1"/>
    <property type="molecule type" value="Genomic_DNA"/>
</dbReference>
<evidence type="ECO:0000259" key="2">
    <source>
        <dbReference type="PROSITE" id="PS51674"/>
    </source>
</evidence>
<dbReference type="InterPro" id="IPR034768">
    <property type="entry name" value="4FE4S_WBL"/>
</dbReference>
<gene>
    <name evidence="3" type="ORF">MPRG_18400</name>
</gene>
<evidence type="ECO:0000313" key="4">
    <source>
        <dbReference type="Proteomes" id="UP000465240"/>
    </source>
</evidence>
<keyword evidence="4" id="KW-1185">Reference proteome</keyword>
<feature type="domain" description="4Fe-4S Wbl-type" evidence="2">
    <location>
        <begin position="19"/>
        <end position="83"/>
    </location>
</feature>
<name>A0ABQ1C2W2_9MYCO</name>
<dbReference type="PROSITE" id="PS51674">
    <property type="entry name" value="4FE4S_WBL"/>
    <property type="match status" value="1"/>
</dbReference>
<sequence>MSLPELFAALKTPALPGARCRGRWELFDLRPGTHPHHNDLAAEAVAICQGCPALADCRQWAATLPRNTVTGVLAGTVIAWTDRPPKGEKETSTMTNTPISAALELIRYAKHTDDPVSAPTAVALATAGLDREQLTSLLRLLFPFVAELYVIAQLSREAMDRRDAQTFAELTQLLGNLDDYDPEAYDSDPVGDIWRSASTDDSGEDSQ</sequence>